<feature type="region of interest" description="Disordered" evidence="5">
    <location>
        <begin position="1641"/>
        <end position="1677"/>
    </location>
</feature>
<keyword evidence="4" id="KW-0802">TPR repeat</keyword>
<dbReference type="OrthoDB" id="269405at2759"/>
<evidence type="ECO:0000259" key="6">
    <source>
        <dbReference type="Pfam" id="PF04112"/>
    </source>
</evidence>
<comment type="subcellular location">
    <subcellularLocation>
        <location evidence="1">Cytoplasm</location>
    </subcellularLocation>
</comment>
<feature type="region of interest" description="Disordered" evidence="5">
    <location>
        <begin position="859"/>
        <end position="879"/>
    </location>
</feature>
<keyword evidence="9" id="KW-1185">Reference proteome</keyword>
<sequence length="1709" mass="198933">MTAEFLFRLILISPQNYEALELLGTTYRKQGKLSNALEYYERALSTPNASQTLAHDAAELCIQLAKKQKEESEIKKLTTKALYWIERKRSLNNNKYDLQAVQLLQKTYVILVRHAEKQLDKRSCLKRREGMPPVVNIKWIDDSVKDIISLEETFIDPSLHILLTKSLLKIQDYQRAWKHIMQRRYNFVDSLEWNTFIKTTFPKFKFEVIDNQKELLHEPTELIFFANDNVVRLSLSLRFHEESDRLVNEFSELVKTWEIPRSQNSQLVEKWTRFQQEYLSRSLRHDGYFQLYLASSDLIQFQNASVIQENQDHLNAAYLKFKSCLCFRRETFRDPTLPISHFIYLMCQRISDVSHQLLALLQCFDYSWLNKNDEADNVFRLNEDDITQNFVLPGHKKFFKILYKEVGKEALTESSTLKWLSKTALQVDKIAFCAPYDLDRFLMAAAWYIENGEIRNFLRHIFPNLQDFLKIKDPGKPTNKSKSPANALASLFENLSSRDRLVTNWEQFLSKRNVITKKSYEVPTLVDIEFFLLILLIQRQYTCVIRLRAETLGQILYLTSKGGWKTSANQKKFWRTLLSFYGKNDPDKRVYTSDLMSNEEFTQCLQEIRGDINMQDYDYNDDQGKMIVNLQKDLFLIMAVLYESMITYHHKSRSAEGLRCVEIHQNWDQNISKKKSTSFSLYGKFFIFDTEVKKPGYQIFIPDNKDPGTNDLTEHLSSIFSQDESIVQQNESKINQLDASIDDFDTILEEDSIIYRTATPFEDKDDNGEDVKSIKKKHVTEPLRQKEETSIPLEYKNDVSENVNTIKEKHIVISTETLRQEEETSMPLKNNNDDGEDVESIKKKHVISLKQEELISNEFTNEAESDDFDNNLESSENLDEQYSSTVFTSQEVYDIQDDDDVDLTQDEDLIQIGQDMPIHPKPSIGADASFVSIDNNQLEDWEVSMIENADDGDFKEGSTTPKGKVDDIMDPKMDSGMVLDSDLNKPAFNLRARLKPKEVIGIIDHLFNCEMTWHSGHSLSQTLFTCMYFHHVSELNPELFINNPNDVSTQDSDSPIEFVILVLKSYVLGTIKCCHLVWNEMTKGNVYEEEDFSTNKYGISMYESFPDSQCIKLIEDAETWMEQHGCKWIRQKGQHDCENIIQAIVSRLQLRKYFLLVLMYTSQLRCQQYPQAQRHLYTSMQLLNGIKDGNCVSLGVDVAGAFDPLINRKLVSQTPPRPIRLLTMQESIDEMMNMLKSINATCEIINYKSATSLMNFLVYHASQQPPPCAFSRSILQSTICTENRILGKMSMFQLIKDSVTELTNPPYTYFASKIDITASPNDDHIDETRSEISKLVHNFVDSTIKPLTDLYRILCHNRSRQRRNMCKVLTDWDLLQEEAEHIDTELQTLTSEEPLMTEEGPSYSFHLSSWVYHRKLVLMEDILFLGFELDLYGTHEYVMIYWYIDYLLGVHYQHLERIHMHVTDNRNLKKQGNLRSAPPPTSAVSLLISQQMMIIAKQDICRGIHRTVSALRKTGHSIFPHLEFDDESTRFWHRFRMYRTLGSPTILSYKDFKDMTQFDNITALDLLNVSLQNFQSARSSIERLLAMKSSELRMDFCHVDFTKELQAMLRVCIANIVSLHKIIEEYKPKFEPNTVQENEIVTTNHKQQKQKQRQKNKKSLTSSSASSSSSISSSSSSIQTQKLIPLRKDNKVANFEFKYHPWYPVITLK</sequence>
<proteinExistence type="inferred from homology"/>
<feature type="region of interest" description="Disordered" evidence="5">
    <location>
        <begin position="818"/>
        <end position="837"/>
    </location>
</feature>
<organism evidence="8 9">
    <name type="scientific">Glomus cerebriforme</name>
    <dbReference type="NCBI Taxonomy" id="658196"/>
    <lineage>
        <taxon>Eukaryota</taxon>
        <taxon>Fungi</taxon>
        <taxon>Fungi incertae sedis</taxon>
        <taxon>Mucoromycota</taxon>
        <taxon>Glomeromycotina</taxon>
        <taxon>Glomeromycetes</taxon>
        <taxon>Glomerales</taxon>
        <taxon>Glomeraceae</taxon>
        <taxon>Glomus</taxon>
    </lineage>
</organism>
<feature type="region of interest" description="Disordered" evidence="5">
    <location>
        <begin position="950"/>
        <end position="969"/>
    </location>
</feature>
<feature type="compositionally biased region" description="Acidic residues" evidence="5">
    <location>
        <begin position="861"/>
        <end position="870"/>
    </location>
</feature>
<dbReference type="InterPro" id="IPR019734">
    <property type="entry name" value="TPR_rpt"/>
</dbReference>
<accession>A0A397SRR6</accession>
<feature type="compositionally biased region" description="Basic residues" evidence="5">
    <location>
        <begin position="1646"/>
        <end position="1658"/>
    </location>
</feature>
<reference evidence="8 9" key="1">
    <citation type="submission" date="2018-06" db="EMBL/GenBank/DDBJ databases">
        <title>Comparative genomics reveals the genomic features of Rhizophagus irregularis, R. cerebriforme, R. diaphanum and Gigaspora rosea, and their symbiotic lifestyle signature.</title>
        <authorList>
            <person name="Morin E."/>
            <person name="San Clemente H."/>
            <person name="Chen E.C.H."/>
            <person name="De La Providencia I."/>
            <person name="Hainaut M."/>
            <person name="Kuo A."/>
            <person name="Kohler A."/>
            <person name="Murat C."/>
            <person name="Tang N."/>
            <person name="Roy S."/>
            <person name="Loubradou J."/>
            <person name="Henrissat B."/>
            <person name="Grigoriev I.V."/>
            <person name="Corradi N."/>
            <person name="Roux C."/>
            <person name="Martin F.M."/>
        </authorList>
    </citation>
    <scope>NUCLEOTIDE SEQUENCE [LARGE SCALE GENOMIC DNA]</scope>
    <source>
        <strain evidence="8 9">DAOM 227022</strain>
    </source>
</reference>
<feature type="repeat" description="TPR" evidence="4">
    <location>
        <begin position="17"/>
        <end position="50"/>
    </location>
</feature>
<gene>
    <name evidence="8" type="ORF">C1645_739978</name>
</gene>
<dbReference type="PROSITE" id="PS50005">
    <property type="entry name" value="TPR"/>
    <property type="match status" value="1"/>
</dbReference>
<dbReference type="InterPro" id="IPR057983">
    <property type="entry name" value="NAA35-like_N"/>
</dbReference>
<dbReference type="SUPFAM" id="SSF48452">
    <property type="entry name" value="TPR-like"/>
    <property type="match status" value="1"/>
</dbReference>
<dbReference type="PROSITE" id="PS50293">
    <property type="entry name" value="TPR_REGION"/>
    <property type="match status" value="1"/>
</dbReference>
<dbReference type="Gene3D" id="1.25.40.10">
    <property type="entry name" value="Tetratricopeptide repeat domain"/>
    <property type="match status" value="1"/>
</dbReference>
<dbReference type="InterPro" id="IPR011990">
    <property type="entry name" value="TPR-like_helical_dom_sf"/>
</dbReference>
<dbReference type="STRING" id="658196.A0A397SRR6"/>
<feature type="compositionally biased region" description="Low complexity" evidence="5">
    <location>
        <begin position="1662"/>
        <end position="1677"/>
    </location>
</feature>
<dbReference type="PANTHER" id="PTHR21373">
    <property type="entry name" value="GLUCOSE REPRESSIBLE PROTEIN MAK10"/>
    <property type="match status" value="1"/>
</dbReference>
<evidence type="ECO:0000256" key="3">
    <source>
        <dbReference type="ARBA" id="ARBA00022490"/>
    </source>
</evidence>
<evidence type="ECO:0000256" key="2">
    <source>
        <dbReference type="ARBA" id="ARBA00006289"/>
    </source>
</evidence>
<keyword evidence="3" id="KW-0963">Cytoplasm</keyword>
<evidence type="ECO:0000313" key="9">
    <source>
        <dbReference type="Proteomes" id="UP000265703"/>
    </source>
</evidence>
<dbReference type="EMBL" id="QKYT01000301">
    <property type="protein sequence ID" value="RIA87599.1"/>
    <property type="molecule type" value="Genomic_DNA"/>
</dbReference>
<dbReference type="Pfam" id="PF04112">
    <property type="entry name" value="Mak10"/>
    <property type="match status" value="1"/>
</dbReference>
<protein>
    <submittedName>
        <fullName evidence="8">Uncharacterized protein</fullName>
    </submittedName>
</protein>
<dbReference type="Pfam" id="PF25789">
    <property type="entry name" value="TPR_NAA35"/>
    <property type="match status" value="1"/>
</dbReference>
<dbReference type="InterPro" id="IPR057982">
    <property type="entry name" value="TPR_NAA35"/>
</dbReference>
<dbReference type="GO" id="GO:0031417">
    <property type="term" value="C:NatC complex"/>
    <property type="evidence" value="ECO:0007669"/>
    <property type="project" value="InterPro"/>
</dbReference>
<evidence type="ECO:0000256" key="4">
    <source>
        <dbReference type="PROSITE-ProRule" id="PRU00339"/>
    </source>
</evidence>
<evidence type="ECO:0000256" key="5">
    <source>
        <dbReference type="SAM" id="MobiDB-lite"/>
    </source>
</evidence>
<dbReference type="Proteomes" id="UP000265703">
    <property type="component" value="Unassembled WGS sequence"/>
</dbReference>
<evidence type="ECO:0000313" key="8">
    <source>
        <dbReference type="EMBL" id="RIA87599.1"/>
    </source>
</evidence>
<name>A0A397SRR6_9GLOM</name>
<feature type="domain" description="NAA35-like N-terminal" evidence="6">
    <location>
        <begin position="968"/>
        <end position="1111"/>
    </location>
</feature>
<comment type="caution">
    <text evidence="8">The sequence shown here is derived from an EMBL/GenBank/DDBJ whole genome shotgun (WGS) entry which is preliminary data.</text>
</comment>
<feature type="domain" description="NAA35-like TPR repeats" evidence="7">
    <location>
        <begin position="1241"/>
        <end position="1706"/>
    </location>
</feature>
<dbReference type="InterPro" id="IPR007244">
    <property type="entry name" value="Naa35_N"/>
</dbReference>
<evidence type="ECO:0000256" key="1">
    <source>
        <dbReference type="ARBA" id="ARBA00004496"/>
    </source>
</evidence>
<dbReference type="PANTHER" id="PTHR21373:SF0">
    <property type="entry name" value="N-ALPHA-ACETYLTRANSFERASE 35, NATC AUXILIARY SUBUNIT"/>
    <property type="match status" value="1"/>
</dbReference>
<evidence type="ECO:0000259" key="7">
    <source>
        <dbReference type="Pfam" id="PF25789"/>
    </source>
</evidence>
<comment type="similarity">
    <text evidence="2">Belongs to the MAK10 family.</text>
</comment>